<gene>
    <name evidence="1" type="ORF">UFOVP1068_65</name>
    <name evidence="2" type="ORF">UFOVP1300_53</name>
</gene>
<evidence type="ECO:0000313" key="2">
    <source>
        <dbReference type="EMBL" id="CAB4196041.1"/>
    </source>
</evidence>
<dbReference type="EMBL" id="LR797013">
    <property type="protein sequence ID" value="CAB4181768.1"/>
    <property type="molecule type" value="Genomic_DNA"/>
</dbReference>
<name>A0A6J5RR50_9CAUD</name>
<reference evidence="2" key="1">
    <citation type="submission" date="2020-05" db="EMBL/GenBank/DDBJ databases">
        <authorList>
            <person name="Chiriac C."/>
            <person name="Salcher M."/>
            <person name="Ghai R."/>
            <person name="Kavagutti S V."/>
        </authorList>
    </citation>
    <scope>NUCLEOTIDE SEQUENCE</scope>
</reference>
<proteinExistence type="predicted"/>
<evidence type="ECO:0000313" key="1">
    <source>
        <dbReference type="EMBL" id="CAB4181768.1"/>
    </source>
</evidence>
<protein>
    <submittedName>
        <fullName evidence="2">Uncharacterized protein</fullName>
    </submittedName>
</protein>
<sequence length="396" mass="40408">MTTFTNIFGGSNISPSEISYAAVSLTANTTYDWALETAPSSDLIAGIMDVTATAGPWSLTLPSALEASTGQAILFNNVGSETFIIRNNAGVQVAAPVSGSVWQLYLTDNTTAGGTWEAFLYGAQVSAANAASLAGTGLIAIGSLLSLAMPVTFFGTSYSAGIDDRAKTYIWNGGAGTLTMSTAGTLGNNWFFQLRNEGTGALVVDPPGSQTINGSSTITFQPGDSAIIFTDGNNFYTLGYGQSPVFAFDYTSINVAGSGNYVLSGSELNRIAYNFTGALTGNRTIIVPQTVQQYWVANNTTGPYTLTVKTSIATGYIVNQGSRAILYSDGTNVVAADTGGVAVPIAVSDGGTGATTAGNALINLGGTATGIALFTAASQSAAQVSIGLDPIQGGTY</sequence>
<accession>A0A6J5RR50</accession>
<organism evidence="2">
    <name type="scientific">uncultured Caudovirales phage</name>
    <dbReference type="NCBI Taxonomy" id="2100421"/>
    <lineage>
        <taxon>Viruses</taxon>
        <taxon>Duplodnaviria</taxon>
        <taxon>Heunggongvirae</taxon>
        <taxon>Uroviricota</taxon>
        <taxon>Caudoviricetes</taxon>
        <taxon>Peduoviridae</taxon>
        <taxon>Maltschvirus</taxon>
        <taxon>Maltschvirus maltsch</taxon>
    </lineage>
</organism>
<dbReference type="EMBL" id="LR797243">
    <property type="protein sequence ID" value="CAB4196041.1"/>
    <property type="molecule type" value="Genomic_DNA"/>
</dbReference>